<evidence type="ECO:0000313" key="3">
    <source>
        <dbReference type="Proteomes" id="UP000717995"/>
    </source>
</evidence>
<dbReference type="Proteomes" id="UP000717995">
    <property type="component" value="Unassembled WGS sequence"/>
</dbReference>
<evidence type="ECO:0000256" key="1">
    <source>
        <dbReference type="SAM" id="SignalP"/>
    </source>
</evidence>
<dbReference type="RefSeq" id="WP_205349969.1">
    <property type="nucleotide sequence ID" value="NZ_JAFEUP010000006.1"/>
</dbReference>
<dbReference type="EMBL" id="JAFEUP010000006">
    <property type="protein sequence ID" value="MBM7062786.1"/>
    <property type="molecule type" value="Genomic_DNA"/>
</dbReference>
<name>A0ABS2II90_9GAMM</name>
<sequence>MKVFALLALAGVSSLALASGQDEQSTAQQELPLEQYTYDMDLDIDHVISVGATPNVCAVAPVEMVYEDHQGKRHRLQYQVFGNGCDNG</sequence>
<dbReference type="Pfam" id="PF10976">
    <property type="entry name" value="DUF2790"/>
    <property type="match status" value="1"/>
</dbReference>
<feature type="chain" id="PRO_5045682944" evidence="1">
    <location>
        <begin position="19"/>
        <end position="88"/>
    </location>
</feature>
<evidence type="ECO:0000313" key="2">
    <source>
        <dbReference type="EMBL" id="MBM7062786.1"/>
    </source>
</evidence>
<dbReference type="InterPro" id="IPR021245">
    <property type="entry name" value="DUF2790"/>
</dbReference>
<keyword evidence="3" id="KW-1185">Reference proteome</keyword>
<reference evidence="2 3" key="1">
    <citation type="submission" date="2021-02" db="EMBL/GenBank/DDBJ databases">
        <authorList>
            <person name="Lee D.-H."/>
        </authorList>
    </citation>
    <scope>NUCLEOTIDE SEQUENCE [LARGE SCALE GENOMIC DNA]</scope>
    <source>
        <strain evidence="2 3">UL073</strain>
    </source>
</reference>
<protein>
    <submittedName>
        <fullName evidence="2">DUF2790 domain-containing protein</fullName>
    </submittedName>
</protein>
<feature type="signal peptide" evidence="1">
    <location>
        <begin position="1"/>
        <end position="18"/>
    </location>
</feature>
<organism evidence="2 3">
    <name type="scientific">Zestomonas insulae</name>
    <dbReference type="NCBI Taxonomy" id="2809017"/>
    <lineage>
        <taxon>Bacteria</taxon>
        <taxon>Pseudomonadati</taxon>
        <taxon>Pseudomonadota</taxon>
        <taxon>Gammaproteobacteria</taxon>
        <taxon>Pseudomonadales</taxon>
        <taxon>Pseudomonadaceae</taxon>
        <taxon>Zestomonas</taxon>
    </lineage>
</organism>
<dbReference type="Gene3D" id="2.30.140.50">
    <property type="entry name" value="Protein of unknown function DUF2790"/>
    <property type="match status" value="1"/>
</dbReference>
<comment type="caution">
    <text evidence="2">The sequence shown here is derived from an EMBL/GenBank/DDBJ whole genome shotgun (WGS) entry which is preliminary data.</text>
</comment>
<proteinExistence type="predicted"/>
<keyword evidence="1" id="KW-0732">Signal</keyword>
<gene>
    <name evidence="2" type="ORF">JQX08_18895</name>
</gene>
<accession>A0ABS2II90</accession>